<dbReference type="Pfam" id="PF10991">
    <property type="entry name" value="Enc34_ssDNA-bd"/>
    <property type="match status" value="1"/>
</dbReference>
<protein>
    <recommendedName>
        <fullName evidence="4">DUF2815 family protein</fullName>
    </recommendedName>
</protein>
<feature type="compositionally biased region" description="Acidic residues" evidence="1">
    <location>
        <begin position="183"/>
        <end position="214"/>
    </location>
</feature>
<evidence type="ECO:0000256" key="1">
    <source>
        <dbReference type="SAM" id="MobiDB-lite"/>
    </source>
</evidence>
<dbReference type="Gene3D" id="2.40.50.140">
    <property type="entry name" value="Nucleic acid-binding proteins"/>
    <property type="match status" value="1"/>
</dbReference>
<dbReference type="RefSeq" id="WP_153740401.1">
    <property type="nucleotide sequence ID" value="NZ_WBMP01000005.1"/>
</dbReference>
<evidence type="ECO:0000313" key="2">
    <source>
        <dbReference type="EMBL" id="KAE8546165.1"/>
    </source>
</evidence>
<dbReference type="SUPFAM" id="SSF50249">
    <property type="entry name" value="Nucleic acid-binding proteins"/>
    <property type="match status" value="1"/>
</dbReference>
<dbReference type="InterPro" id="IPR012340">
    <property type="entry name" value="NA-bd_OB-fold"/>
</dbReference>
<gene>
    <name evidence="2" type="ORF">F6453_1411</name>
</gene>
<name>A0A833JU64_MARNT</name>
<dbReference type="EMBL" id="WBMP01000005">
    <property type="protein sequence ID" value="KAE8546165.1"/>
    <property type="molecule type" value="Genomic_DNA"/>
</dbReference>
<dbReference type="InterPro" id="IPR022595">
    <property type="entry name" value="Enc34_ssDNA-bd"/>
</dbReference>
<accession>A0A833JU64</accession>
<evidence type="ECO:0000313" key="3">
    <source>
        <dbReference type="Proteomes" id="UP000469950"/>
    </source>
</evidence>
<organism evidence="2 3">
    <name type="scientific">Marinobacter nauticus</name>
    <name type="common">Marinobacter hydrocarbonoclasticus</name>
    <name type="synonym">Marinobacter aquaeolei</name>
    <dbReference type="NCBI Taxonomy" id="2743"/>
    <lineage>
        <taxon>Bacteria</taxon>
        <taxon>Pseudomonadati</taxon>
        <taxon>Pseudomonadota</taxon>
        <taxon>Gammaproteobacteria</taxon>
        <taxon>Pseudomonadales</taxon>
        <taxon>Marinobacteraceae</taxon>
        <taxon>Marinobacter</taxon>
    </lineage>
</organism>
<sequence length="214" mass="23974">MANKKSITGKKIQLRNVRLSFPTLHKADVPKGYDNAEPKFSANFLLDPKDDLNKASIKECNAEIKRLIKEAWGTPPPKMKPIECFGKGEMFTNSATKQPYDGYEGMYAVSANNKKRPNCYDRDKSQLIPDEVEQKLYAGCYVDAIVNFWIQDNQYGEAVRCSLQGVRFRADGEEFGAGGASADDFDDLDDGELSDSLDDDFDDLDEEDDDLGLD</sequence>
<dbReference type="AlphaFoldDB" id="A0A833JU64"/>
<comment type="caution">
    <text evidence="2">The sequence shown here is derived from an EMBL/GenBank/DDBJ whole genome shotgun (WGS) entry which is preliminary data.</text>
</comment>
<proteinExistence type="predicted"/>
<reference evidence="2 3" key="1">
    <citation type="submission" date="2019-10" db="EMBL/GenBank/DDBJ databases">
        <title>Draft genome sequence of Marinobacter hydrocarbonoclasticus NCT7M from the microbiome of the marine copepod.</title>
        <authorList>
            <person name="Nuttall R."/>
            <person name="Sharma G."/>
            <person name="Moisander P."/>
        </authorList>
    </citation>
    <scope>NUCLEOTIDE SEQUENCE [LARGE SCALE GENOMIC DNA]</scope>
    <source>
        <strain evidence="2 3">NCT7M</strain>
    </source>
</reference>
<dbReference type="Proteomes" id="UP000469950">
    <property type="component" value="Unassembled WGS sequence"/>
</dbReference>
<feature type="region of interest" description="Disordered" evidence="1">
    <location>
        <begin position="177"/>
        <end position="214"/>
    </location>
</feature>
<evidence type="ECO:0008006" key="4">
    <source>
        <dbReference type="Google" id="ProtNLM"/>
    </source>
</evidence>